<organism evidence="1 2">
    <name type="scientific">Venturia nashicola</name>
    <dbReference type="NCBI Taxonomy" id="86259"/>
    <lineage>
        <taxon>Eukaryota</taxon>
        <taxon>Fungi</taxon>
        <taxon>Dikarya</taxon>
        <taxon>Ascomycota</taxon>
        <taxon>Pezizomycotina</taxon>
        <taxon>Dothideomycetes</taxon>
        <taxon>Pleosporomycetidae</taxon>
        <taxon>Venturiales</taxon>
        <taxon>Venturiaceae</taxon>
        <taxon>Venturia</taxon>
    </lineage>
</organism>
<accession>A0A4Z1PBA0</accession>
<dbReference type="Proteomes" id="UP000298493">
    <property type="component" value="Unassembled WGS sequence"/>
</dbReference>
<dbReference type="AlphaFoldDB" id="A0A4Z1PBA0"/>
<name>A0A4Z1PBA0_9PEZI</name>
<evidence type="ECO:0000313" key="1">
    <source>
        <dbReference type="EMBL" id="TID26662.1"/>
    </source>
</evidence>
<dbReference type="EMBL" id="SNSC02000002">
    <property type="protein sequence ID" value="TID26662.1"/>
    <property type="molecule type" value="Genomic_DNA"/>
</dbReference>
<keyword evidence="2" id="KW-1185">Reference proteome</keyword>
<gene>
    <name evidence="1" type="ORF">E6O75_ATG01155</name>
</gene>
<proteinExistence type="predicted"/>
<reference evidence="1 2" key="1">
    <citation type="submission" date="2019-04" db="EMBL/GenBank/DDBJ databases">
        <title>High contiguity whole genome sequence and gene annotation resource for two Venturia nashicola isolates.</title>
        <authorList>
            <person name="Prokchorchik M."/>
            <person name="Won K."/>
            <person name="Lee Y."/>
            <person name="Choi E.D."/>
            <person name="Segonzac C."/>
            <person name="Sohn K.H."/>
        </authorList>
    </citation>
    <scope>NUCLEOTIDE SEQUENCE [LARGE SCALE GENOMIC DNA]</scope>
    <source>
        <strain evidence="1 2">PRI2</strain>
    </source>
</reference>
<evidence type="ECO:0000313" key="2">
    <source>
        <dbReference type="Proteomes" id="UP000298493"/>
    </source>
</evidence>
<protein>
    <submittedName>
        <fullName evidence="1">Uncharacterized protein</fullName>
    </submittedName>
</protein>
<comment type="caution">
    <text evidence="1">The sequence shown here is derived from an EMBL/GenBank/DDBJ whole genome shotgun (WGS) entry which is preliminary data.</text>
</comment>
<sequence>MYAYPEEAALHVFTLTWYIEHDPVTGRLLKRLAGLPDVFDLVAVALRESESAEPVYDHAFGGEKWPCCYMES</sequence>